<gene>
    <name evidence="1" type="ORF">B296_00021330</name>
</gene>
<dbReference type="AlphaFoldDB" id="A0A427AEZ9"/>
<proteinExistence type="predicted"/>
<name>A0A427AEZ9_ENSVE</name>
<evidence type="ECO:0000313" key="2">
    <source>
        <dbReference type="Proteomes" id="UP000287651"/>
    </source>
</evidence>
<comment type="caution">
    <text evidence="1">The sequence shown here is derived from an EMBL/GenBank/DDBJ whole genome shotgun (WGS) entry which is preliminary data.</text>
</comment>
<evidence type="ECO:0000313" key="1">
    <source>
        <dbReference type="EMBL" id="RRT74818.1"/>
    </source>
</evidence>
<organism evidence="1 2">
    <name type="scientific">Ensete ventricosum</name>
    <name type="common">Abyssinian banana</name>
    <name type="synonym">Musa ensete</name>
    <dbReference type="NCBI Taxonomy" id="4639"/>
    <lineage>
        <taxon>Eukaryota</taxon>
        <taxon>Viridiplantae</taxon>
        <taxon>Streptophyta</taxon>
        <taxon>Embryophyta</taxon>
        <taxon>Tracheophyta</taxon>
        <taxon>Spermatophyta</taxon>
        <taxon>Magnoliopsida</taxon>
        <taxon>Liliopsida</taxon>
        <taxon>Zingiberales</taxon>
        <taxon>Musaceae</taxon>
        <taxon>Ensete</taxon>
    </lineage>
</organism>
<accession>A0A427AEZ9</accession>
<dbReference type="EMBL" id="AMZH03002665">
    <property type="protein sequence ID" value="RRT74818.1"/>
    <property type="molecule type" value="Genomic_DNA"/>
</dbReference>
<dbReference type="Proteomes" id="UP000287651">
    <property type="component" value="Unassembled WGS sequence"/>
</dbReference>
<protein>
    <submittedName>
        <fullName evidence="1">Uncharacterized protein</fullName>
    </submittedName>
</protein>
<reference evidence="1 2" key="1">
    <citation type="journal article" date="2014" name="Agronomy (Basel)">
        <title>A Draft Genome Sequence for Ensete ventricosum, the Drought-Tolerant Tree Against Hunger.</title>
        <authorList>
            <person name="Harrison J."/>
            <person name="Moore K.A."/>
            <person name="Paszkiewicz K."/>
            <person name="Jones T."/>
            <person name="Grant M."/>
            <person name="Ambacheew D."/>
            <person name="Muzemil S."/>
            <person name="Studholme D.J."/>
        </authorList>
    </citation>
    <scope>NUCLEOTIDE SEQUENCE [LARGE SCALE GENOMIC DNA]</scope>
</reference>
<sequence>MAGSTHHGWFPRLGVRLSCRASAAKQDTEPVPTVERRGSRTPTLVPQFAGPVWSWFSVLRIRPPGPIKLH</sequence>